<evidence type="ECO:0000313" key="4">
    <source>
        <dbReference type="Proteomes" id="UP000195570"/>
    </source>
</evidence>
<dbReference type="PANTHER" id="PTHR12891:SF0">
    <property type="entry name" value="MMS19 NUCLEOTIDE EXCISION REPAIR PROTEIN HOMOLOG"/>
    <property type="match status" value="1"/>
</dbReference>
<dbReference type="GO" id="GO:0006281">
    <property type="term" value="P:DNA repair"/>
    <property type="evidence" value="ECO:0007669"/>
    <property type="project" value="UniProtKB-UniRule"/>
</dbReference>
<dbReference type="Pfam" id="PF14500">
    <property type="entry name" value="MMS19_N"/>
    <property type="match status" value="1"/>
</dbReference>
<feature type="domain" description="MMS19 N-terminal" evidence="2">
    <location>
        <begin position="39"/>
        <end position="297"/>
    </location>
</feature>
<reference evidence="3" key="1">
    <citation type="submission" date="2016-09" db="EMBL/GenBank/DDBJ databases">
        <authorList>
            <person name="Hebert L."/>
            <person name="Moumen B."/>
        </authorList>
    </citation>
    <scope>NUCLEOTIDE SEQUENCE [LARGE SCALE GENOMIC DNA]</scope>
    <source>
        <strain evidence="3">OVI</strain>
    </source>
</reference>
<keyword evidence="4" id="KW-1185">Reference proteome</keyword>
<evidence type="ECO:0000313" key="3">
    <source>
        <dbReference type="EMBL" id="SCU64489.1"/>
    </source>
</evidence>
<dbReference type="Gene3D" id="1.25.10.10">
    <property type="entry name" value="Leucine-rich Repeat Variant"/>
    <property type="match status" value="1"/>
</dbReference>
<dbReference type="GO" id="GO:0016226">
    <property type="term" value="P:iron-sulfur cluster assembly"/>
    <property type="evidence" value="ECO:0007669"/>
    <property type="project" value="UniProtKB-UniRule"/>
</dbReference>
<comment type="similarity">
    <text evidence="1">Belongs to the MET18/MMS19 family.</text>
</comment>
<gene>
    <name evidence="3" type="ORF">TEOVI_000603800</name>
</gene>
<dbReference type="EMBL" id="CZPT02000073">
    <property type="protein sequence ID" value="SCU64489.1"/>
    <property type="molecule type" value="Genomic_DNA"/>
</dbReference>
<comment type="subcellular location">
    <subcellularLocation>
        <location evidence="1">Nucleus</location>
    </subcellularLocation>
</comment>
<dbReference type="GeneID" id="92379977"/>
<evidence type="ECO:0000256" key="1">
    <source>
        <dbReference type="RuleBase" id="RU367072"/>
    </source>
</evidence>
<dbReference type="RefSeq" id="XP_067076246.1">
    <property type="nucleotide sequence ID" value="XM_067220145.1"/>
</dbReference>
<dbReference type="VEuPathDB" id="TriTrypDB:TEOVI_000603800"/>
<organism evidence="3 4">
    <name type="scientific">Trypanosoma equiperdum</name>
    <dbReference type="NCBI Taxonomy" id="5694"/>
    <lineage>
        <taxon>Eukaryota</taxon>
        <taxon>Discoba</taxon>
        <taxon>Euglenozoa</taxon>
        <taxon>Kinetoplastea</taxon>
        <taxon>Metakinetoplastina</taxon>
        <taxon>Trypanosomatida</taxon>
        <taxon>Trypanosomatidae</taxon>
        <taxon>Trypanosoma</taxon>
    </lineage>
</organism>
<dbReference type="AlphaFoldDB" id="A0A1G4HYW5"/>
<dbReference type="InterPro" id="IPR029240">
    <property type="entry name" value="MMS19_N"/>
</dbReference>
<keyword evidence="1" id="KW-0227">DNA damage</keyword>
<keyword evidence="1" id="KW-0539">Nucleus</keyword>
<dbReference type="PANTHER" id="PTHR12891">
    <property type="entry name" value="DNA REPAIR/TRANSCRIPTION PROTEIN MET18/MMS19"/>
    <property type="match status" value="1"/>
</dbReference>
<comment type="function">
    <text evidence="1">Key component of the cytosolic iron-sulfur protein assembly (CIA) complex, a multiprotein complex that mediates the incorporation of iron-sulfur cluster into apoproteins specifically involved in DNA metabolism and genomic integrity. In the CIA complex, MMS19 acts as an adapter between early-acting CIA components and a subset of cellular target iron-sulfur proteins.</text>
</comment>
<dbReference type="GO" id="GO:0051604">
    <property type="term" value="P:protein maturation"/>
    <property type="evidence" value="ECO:0007669"/>
    <property type="project" value="UniProtKB-UniRule"/>
</dbReference>
<keyword evidence="1" id="KW-0234">DNA repair</keyword>
<sequence>MSVEEVDTLLQGVVTCGTNADEVALEKLREIPLLQLSRMMGKYLTGEEHVVNAVRVLGLATVNRRDRTIEEVDVMLRFFSRKLSSMQTIAVAVESTALLVRELSSEGPCTSDVFNVLHTEFLQSFSLQALPTNVRSWGYDVLRFTVTKETATWFTTPFLQVVLKSMDEENEPELLMRALELHHIIASYAREDAMQPLLEEYFDSISSYFPVVFSQPPGCKVSKEDLRRVLSACMTHPLYLNICVPFLLSRMASPSSVVKQESTNALLNIFSLDSSHTTESLCPHVVSVTNHIRNEVVRAVSLGSGECEPYVKDCVHVLKFISKRAQDVSLSIVRSWLEPMTSGALASLRSGPAVCSAYATMFYHLVSSSTCCGAATVQCFLLQLLSNTREDSFEVDDAVLIISAILSGIFDAGNGGECGKRPPPQRDVKEGLETVSEKLFQLVEKLTLSLQKADASSVHVRCELLASLVTLAAWLPHWMPDDTVLLIYKRLIALCLCGDEEVGNRVVKHISRIGSVEGNLLNVALLDMPADINPTAAGILTLYKGLLGSQASLSLAATKSLLECPEGLFGFTLTERDVFSLCRSSLSAHADYSTEDIRCLLLLTKKRNSVASFDYLCDLLLLLPIAFVPSVLQDVEGEQWCVLTASLVSCFDMDVLGVSDHIEHWMCEVLDAVRSTPTDVLTMQSVSSLCARVPGVAGRFLEAAKRLNPTTQLAARAAVARGLLACGVAEGGIIELIIEEITNSLRSGYVQDCYVDILTGVFVFCYQGCRKTTTLILPLVHAATRGSKPVSLELLRVVAKLLQDVSPTCGLEWGDIVEFSRRVSKPLNEEFVNELVELLDLALSQMDPKNVLVEALLGTDDLLPLVLSGVRSPLLKVRCTSLRLLSEAALFVMQFSSENGDSGNSYMSSALQVRDEVLHVSQVALNDHKRMVRRSAAQCRHQWYKLK</sequence>
<dbReference type="SUPFAM" id="SSF48371">
    <property type="entry name" value="ARM repeat"/>
    <property type="match status" value="1"/>
</dbReference>
<comment type="caution">
    <text evidence="3">The sequence shown here is derived from an EMBL/GenBank/DDBJ whole genome shotgun (WGS) entry which is preliminary data.</text>
</comment>
<proteinExistence type="inferred from homology"/>
<dbReference type="InterPro" id="IPR016024">
    <property type="entry name" value="ARM-type_fold"/>
</dbReference>
<protein>
    <recommendedName>
        <fullName evidence="1">MMS19 nucleotide excision repair protein</fullName>
    </recommendedName>
</protein>
<dbReference type="InterPro" id="IPR039920">
    <property type="entry name" value="MMS19"/>
</dbReference>
<dbReference type="Proteomes" id="UP000195570">
    <property type="component" value="Unassembled WGS sequence"/>
</dbReference>
<accession>A0A1G4HYW5</accession>
<evidence type="ECO:0000259" key="2">
    <source>
        <dbReference type="Pfam" id="PF14500"/>
    </source>
</evidence>
<dbReference type="InterPro" id="IPR011989">
    <property type="entry name" value="ARM-like"/>
</dbReference>
<dbReference type="GO" id="GO:0097361">
    <property type="term" value="C:cytosolic [4Fe-4S] assembly targeting complex"/>
    <property type="evidence" value="ECO:0007669"/>
    <property type="project" value="UniProtKB-UniRule"/>
</dbReference>
<name>A0A1G4HYW5_TRYEQ</name>
<dbReference type="GO" id="GO:0005634">
    <property type="term" value="C:nucleus"/>
    <property type="evidence" value="ECO:0007669"/>
    <property type="project" value="UniProtKB-SubCell"/>
</dbReference>